<dbReference type="InterPro" id="IPR036291">
    <property type="entry name" value="NAD(P)-bd_dom_sf"/>
</dbReference>
<keyword evidence="4" id="KW-1185">Reference proteome</keyword>
<feature type="signal peptide" evidence="2">
    <location>
        <begin position="1"/>
        <end position="23"/>
    </location>
</feature>
<feature type="chain" id="PRO_5035896784" evidence="2">
    <location>
        <begin position="24"/>
        <end position="313"/>
    </location>
</feature>
<dbReference type="SUPFAM" id="SSF51735">
    <property type="entry name" value="NAD(P)-binding Rossmann-fold domains"/>
    <property type="match status" value="1"/>
</dbReference>
<name>A0A8S4A4Z4_9EUPU</name>
<evidence type="ECO:0000313" key="3">
    <source>
        <dbReference type="EMBL" id="CAG5135600.1"/>
    </source>
</evidence>
<dbReference type="PRINTS" id="PR00081">
    <property type="entry name" value="GDHRDH"/>
</dbReference>
<reference evidence="3" key="1">
    <citation type="submission" date="2021-04" db="EMBL/GenBank/DDBJ databases">
        <authorList>
            <consortium name="Molecular Ecology Group"/>
        </authorList>
    </citation>
    <scope>NUCLEOTIDE SEQUENCE</scope>
</reference>
<evidence type="ECO:0000256" key="1">
    <source>
        <dbReference type="RuleBase" id="RU000363"/>
    </source>
</evidence>
<dbReference type="GO" id="GO:0008202">
    <property type="term" value="P:steroid metabolic process"/>
    <property type="evidence" value="ECO:0007669"/>
    <property type="project" value="TreeGrafter"/>
</dbReference>
<dbReference type="InterPro" id="IPR002347">
    <property type="entry name" value="SDR_fam"/>
</dbReference>
<gene>
    <name evidence="3" type="ORF">CUNI_LOCUS21158</name>
</gene>
<dbReference type="EMBL" id="CAJHNH020008436">
    <property type="protein sequence ID" value="CAG5135600.1"/>
    <property type="molecule type" value="Genomic_DNA"/>
</dbReference>
<dbReference type="Gene3D" id="3.40.50.720">
    <property type="entry name" value="NAD(P)-binding Rossmann-like Domain"/>
    <property type="match status" value="1"/>
</dbReference>
<keyword evidence="2" id="KW-0732">Signal</keyword>
<sequence length="313" mass="34632">MMFLTVIVLVVPACYFVCRFLHSLKIDGYTEKYIFITGCDTGFGRELAIHLDSLGFNVFAGCLTKDGAQSLSAAASSRLTTVPLDITKPESVQEALRLTQQRLPKEKGIWALVNNAGVLGNLSPLELCTRDDFTKVLTINLLGPTETIRAFLPLVRKSKGRIVNITSAFGRFAGFGAPYCASKFGLEGLTDVLRREVYHQGIKVSIIEPGGFPTSIGKTMNDEIIDARDRASPEVKKQYELYLKQFTSLTATATPTSSSLRPVIDAYTHAIVSRYPHTRYVVGTDARFVFIPLSYLPDWMSDLVLRLMAKFIS</sequence>
<dbReference type="PANTHER" id="PTHR43313">
    <property type="entry name" value="SHORT-CHAIN DEHYDROGENASE/REDUCTASE FAMILY 9C"/>
    <property type="match status" value="1"/>
</dbReference>
<proteinExistence type="inferred from homology"/>
<dbReference type="OrthoDB" id="5296at2759"/>
<evidence type="ECO:0000313" key="4">
    <source>
        <dbReference type="Proteomes" id="UP000678393"/>
    </source>
</evidence>
<dbReference type="GO" id="GO:0016491">
    <property type="term" value="F:oxidoreductase activity"/>
    <property type="evidence" value="ECO:0007669"/>
    <property type="project" value="TreeGrafter"/>
</dbReference>
<protein>
    <submittedName>
        <fullName evidence="3">Uncharacterized protein</fullName>
    </submittedName>
</protein>
<comment type="similarity">
    <text evidence="1">Belongs to the short-chain dehydrogenases/reductases (SDR) family.</text>
</comment>
<dbReference type="Pfam" id="PF00106">
    <property type="entry name" value="adh_short"/>
    <property type="match status" value="1"/>
</dbReference>
<dbReference type="AlphaFoldDB" id="A0A8S4A4Z4"/>
<evidence type="ECO:0000256" key="2">
    <source>
        <dbReference type="SAM" id="SignalP"/>
    </source>
</evidence>
<dbReference type="PANTHER" id="PTHR43313:SF50">
    <property type="entry name" value="GH26015P"/>
    <property type="match status" value="1"/>
</dbReference>
<organism evidence="3 4">
    <name type="scientific">Candidula unifasciata</name>
    <dbReference type="NCBI Taxonomy" id="100452"/>
    <lineage>
        <taxon>Eukaryota</taxon>
        <taxon>Metazoa</taxon>
        <taxon>Spiralia</taxon>
        <taxon>Lophotrochozoa</taxon>
        <taxon>Mollusca</taxon>
        <taxon>Gastropoda</taxon>
        <taxon>Heterobranchia</taxon>
        <taxon>Euthyneura</taxon>
        <taxon>Panpulmonata</taxon>
        <taxon>Eupulmonata</taxon>
        <taxon>Stylommatophora</taxon>
        <taxon>Helicina</taxon>
        <taxon>Helicoidea</taxon>
        <taxon>Geomitridae</taxon>
        <taxon>Candidula</taxon>
    </lineage>
</organism>
<comment type="caution">
    <text evidence="3">The sequence shown here is derived from an EMBL/GenBank/DDBJ whole genome shotgun (WGS) entry which is preliminary data.</text>
</comment>
<accession>A0A8S4A4Z4</accession>
<dbReference type="Proteomes" id="UP000678393">
    <property type="component" value="Unassembled WGS sequence"/>
</dbReference>
<dbReference type="PRINTS" id="PR00080">
    <property type="entry name" value="SDRFAMILY"/>
</dbReference>